<dbReference type="PANTHER" id="PTHR42759">
    <property type="entry name" value="MOXR FAMILY PROTEIN"/>
    <property type="match status" value="1"/>
</dbReference>
<dbReference type="EMBL" id="BMHE01000001">
    <property type="protein sequence ID" value="GGI43400.1"/>
    <property type="molecule type" value="Genomic_DNA"/>
</dbReference>
<dbReference type="SUPFAM" id="SSF52540">
    <property type="entry name" value="P-loop containing nucleoside triphosphate hydrolases"/>
    <property type="match status" value="1"/>
</dbReference>
<dbReference type="PANTHER" id="PTHR42759:SF1">
    <property type="entry name" value="MAGNESIUM-CHELATASE SUBUNIT CHLD"/>
    <property type="match status" value="1"/>
</dbReference>
<proteinExistence type="predicted"/>
<comment type="caution">
    <text evidence="3">The sequence shown here is derived from an EMBL/GenBank/DDBJ whole genome shotgun (WGS) entry which is preliminary data.</text>
</comment>
<dbReference type="CDD" id="cd00009">
    <property type="entry name" value="AAA"/>
    <property type="match status" value="1"/>
</dbReference>
<dbReference type="PIRSF" id="PIRSF002849">
    <property type="entry name" value="AAA_ATPase_chaperone_MoxR_prd"/>
    <property type="match status" value="1"/>
</dbReference>
<protein>
    <submittedName>
        <fullName evidence="3">ATPase</fullName>
    </submittedName>
</protein>
<keyword evidence="4" id="KW-1185">Reference proteome</keyword>
<name>A0ABQ2BMU3_9BACL</name>
<sequence>MVESKKQLDEWGSAIRHMQEQIGRVIVGQQDVVEQLLWCILAGGHALLEGIPGLGKTMLVKTIADTVDLQFSRIQFTPDLMPADITGTNVIQFGTQGETSYKFQKGPLFGHVVLADEINRATPKTQSALLEAMQEKTVTVGSETYRLPAPFFVLATQNPLEQEGTYPLPEAQLDRFLLKIHVTYPTKSELKEIVLRTTSAQQLQAEKVADGALLRDIQTGLKDILVAEDVLDYAVQLLMNTHPEEATAPESVKQYVRFGSGPRGVQAMIAVSKVKAFLAGRFHVSKQDLNVVAVPALRHRLFLNFEGQAMGISPDSIIASIIQTMESGR</sequence>
<evidence type="ECO:0000259" key="1">
    <source>
        <dbReference type="Pfam" id="PF07726"/>
    </source>
</evidence>
<dbReference type="InterPro" id="IPR050764">
    <property type="entry name" value="CbbQ/NirQ/NorQ/GpvN"/>
</dbReference>
<organism evidence="3 4">
    <name type="scientific">Paenibacillus marchantiophytorum</name>
    <dbReference type="NCBI Taxonomy" id="1619310"/>
    <lineage>
        <taxon>Bacteria</taxon>
        <taxon>Bacillati</taxon>
        <taxon>Bacillota</taxon>
        <taxon>Bacilli</taxon>
        <taxon>Bacillales</taxon>
        <taxon>Paenibacillaceae</taxon>
        <taxon>Paenibacillus</taxon>
    </lineage>
</organism>
<gene>
    <name evidence="3" type="ORF">GCM10008018_01880</name>
</gene>
<evidence type="ECO:0000313" key="4">
    <source>
        <dbReference type="Proteomes" id="UP000615455"/>
    </source>
</evidence>
<feature type="domain" description="ChlI/MoxR AAA lid" evidence="2">
    <location>
        <begin position="252"/>
        <end position="319"/>
    </location>
</feature>
<dbReference type="RefSeq" id="WP_189006308.1">
    <property type="nucleotide sequence ID" value="NZ_BMHE01000001.1"/>
</dbReference>
<dbReference type="Gene3D" id="1.10.8.80">
    <property type="entry name" value="Magnesium chelatase subunit I, C-Terminal domain"/>
    <property type="match status" value="1"/>
</dbReference>
<evidence type="ECO:0000259" key="2">
    <source>
        <dbReference type="Pfam" id="PF17863"/>
    </source>
</evidence>
<dbReference type="Proteomes" id="UP000615455">
    <property type="component" value="Unassembled WGS sequence"/>
</dbReference>
<dbReference type="InterPro" id="IPR041628">
    <property type="entry name" value="ChlI/MoxR_AAA_lid"/>
</dbReference>
<dbReference type="InterPro" id="IPR027417">
    <property type="entry name" value="P-loop_NTPase"/>
</dbReference>
<dbReference type="InterPro" id="IPR011703">
    <property type="entry name" value="ATPase_AAA-3"/>
</dbReference>
<accession>A0ABQ2BMU3</accession>
<reference evidence="4" key="1">
    <citation type="journal article" date="2019" name="Int. J. Syst. Evol. Microbiol.">
        <title>The Global Catalogue of Microorganisms (GCM) 10K type strain sequencing project: providing services to taxonomists for standard genome sequencing and annotation.</title>
        <authorList>
            <consortium name="The Broad Institute Genomics Platform"/>
            <consortium name="The Broad Institute Genome Sequencing Center for Infectious Disease"/>
            <person name="Wu L."/>
            <person name="Ma J."/>
        </authorList>
    </citation>
    <scope>NUCLEOTIDE SEQUENCE [LARGE SCALE GENOMIC DNA]</scope>
    <source>
        <strain evidence="4">CGMCC 1.15043</strain>
    </source>
</reference>
<feature type="domain" description="ATPase AAA-3" evidence="1">
    <location>
        <begin position="45"/>
        <end position="178"/>
    </location>
</feature>
<dbReference type="Pfam" id="PF07726">
    <property type="entry name" value="AAA_3"/>
    <property type="match status" value="1"/>
</dbReference>
<dbReference type="Gene3D" id="3.40.50.300">
    <property type="entry name" value="P-loop containing nucleotide triphosphate hydrolases"/>
    <property type="match status" value="1"/>
</dbReference>
<dbReference type="Pfam" id="PF17863">
    <property type="entry name" value="AAA_lid_2"/>
    <property type="match status" value="1"/>
</dbReference>
<evidence type="ECO:0000313" key="3">
    <source>
        <dbReference type="EMBL" id="GGI43400.1"/>
    </source>
</evidence>